<gene>
    <name evidence="3" type="ORF">C8A03DRAFT_15167</name>
</gene>
<dbReference type="Pfam" id="PF00583">
    <property type="entry name" value="Acetyltransf_1"/>
    <property type="match status" value="1"/>
</dbReference>
<dbReference type="InterPro" id="IPR016181">
    <property type="entry name" value="Acyl_CoA_acyltransferase"/>
</dbReference>
<evidence type="ECO:0000256" key="1">
    <source>
        <dbReference type="SAM" id="MobiDB-lite"/>
    </source>
</evidence>
<dbReference type="InterPro" id="IPR000182">
    <property type="entry name" value="GNAT_dom"/>
</dbReference>
<accession>A0AAN7CAE3</accession>
<dbReference type="SUPFAM" id="SSF55729">
    <property type="entry name" value="Acyl-CoA N-acyltransferases (Nat)"/>
    <property type="match status" value="1"/>
</dbReference>
<dbReference type="CDD" id="cd04301">
    <property type="entry name" value="NAT_SF"/>
    <property type="match status" value="1"/>
</dbReference>
<comment type="caution">
    <text evidence="3">The sequence shown here is derived from an EMBL/GenBank/DDBJ whole genome shotgun (WGS) entry which is preliminary data.</text>
</comment>
<evidence type="ECO:0000313" key="4">
    <source>
        <dbReference type="Proteomes" id="UP001303760"/>
    </source>
</evidence>
<dbReference type="AlphaFoldDB" id="A0AAN7CAE3"/>
<dbReference type="PANTHER" id="PTHR42791">
    <property type="entry name" value="GNAT FAMILY ACETYLTRANSFERASE"/>
    <property type="match status" value="1"/>
</dbReference>
<dbReference type="Gene3D" id="3.40.630.30">
    <property type="match status" value="1"/>
</dbReference>
<evidence type="ECO:0000259" key="2">
    <source>
        <dbReference type="PROSITE" id="PS51186"/>
    </source>
</evidence>
<reference evidence="3" key="2">
    <citation type="submission" date="2023-05" db="EMBL/GenBank/DDBJ databases">
        <authorList>
            <consortium name="Lawrence Berkeley National Laboratory"/>
            <person name="Steindorff A."/>
            <person name="Hensen N."/>
            <person name="Bonometti L."/>
            <person name="Westerberg I."/>
            <person name="Brannstrom I.O."/>
            <person name="Guillou S."/>
            <person name="Cros-Aarteil S."/>
            <person name="Calhoun S."/>
            <person name="Haridas S."/>
            <person name="Kuo A."/>
            <person name="Mondo S."/>
            <person name="Pangilinan J."/>
            <person name="Riley R."/>
            <person name="Labutti K."/>
            <person name="Andreopoulos B."/>
            <person name="Lipzen A."/>
            <person name="Chen C."/>
            <person name="Yanf M."/>
            <person name="Daum C."/>
            <person name="Ng V."/>
            <person name="Clum A."/>
            <person name="Ohm R."/>
            <person name="Martin F."/>
            <person name="Silar P."/>
            <person name="Natvig D."/>
            <person name="Lalanne C."/>
            <person name="Gautier V."/>
            <person name="Ament-Velasquez S.L."/>
            <person name="Kruys A."/>
            <person name="Hutchinson M.I."/>
            <person name="Powell A.J."/>
            <person name="Barry K."/>
            <person name="Miller A.N."/>
            <person name="Grigoriev I.V."/>
            <person name="Debuchy R."/>
            <person name="Gladieux P."/>
            <person name="Thoren M.H."/>
            <person name="Johannesson H."/>
        </authorList>
    </citation>
    <scope>NUCLEOTIDE SEQUENCE</scope>
    <source>
        <strain evidence="3">CBS 532.94</strain>
    </source>
</reference>
<dbReference type="Proteomes" id="UP001303760">
    <property type="component" value="Unassembled WGS sequence"/>
</dbReference>
<feature type="domain" description="N-acetyltransferase" evidence="2">
    <location>
        <begin position="139"/>
        <end position="222"/>
    </location>
</feature>
<organism evidence="3 4">
    <name type="scientific">Achaetomium macrosporum</name>
    <dbReference type="NCBI Taxonomy" id="79813"/>
    <lineage>
        <taxon>Eukaryota</taxon>
        <taxon>Fungi</taxon>
        <taxon>Dikarya</taxon>
        <taxon>Ascomycota</taxon>
        <taxon>Pezizomycotina</taxon>
        <taxon>Sordariomycetes</taxon>
        <taxon>Sordariomycetidae</taxon>
        <taxon>Sordariales</taxon>
        <taxon>Chaetomiaceae</taxon>
        <taxon>Achaetomium</taxon>
    </lineage>
</organism>
<dbReference type="EMBL" id="MU860098">
    <property type="protein sequence ID" value="KAK4238379.1"/>
    <property type="molecule type" value="Genomic_DNA"/>
</dbReference>
<protein>
    <submittedName>
        <fullName evidence="3">N-acetyltransferase ycf52-like protein</fullName>
    </submittedName>
</protein>
<name>A0AAN7CAE3_9PEZI</name>
<proteinExistence type="predicted"/>
<reference evidence="3" key="1">
    <citation type="journal article" date="2023" name="Mol. Phylogenet. Evol.">
        <title>Genome-scale phylogeny and comparative genomics of the fungal order Sordariales.</title>
        <authorList>
            <person name="Hensen N."/>
            <person name="Bonometti L."/>
            <person name="Westerberg I."/>
            <person name="Brannstrom I.O."/>
            <person name="Guillou S."/>
            <person name="Cros-Aarteil S."/>
            <person name="Calhoun S."/>
            <person name="Haridas S."/>
            <person name="Kuo A."/>
            <person name="Mondo S."/>
            <person name="Pangilinan J."/>
            <person name="Riley R."/>
            <person name="LaButti K."/>
            <person name="Andreopoulos B."/>
            <person name="Lipzen A."/>
            <person name="Chen C."/>
            <person name="Yan M."/>
            <person name="Daum C."/>
            <person name="Ng V."/>
            <person name="Clum A."/>
            <person name="Steindorff A."/>
            <person name="Ohm R.A."/>
            <person name="Martin F."/>
            <person name="Silar P."/>
            <person name="Natvig D.O."/>
            <person name="Lalanne C."/>
            <person name="Gautier V."/>
            <person name="Ament-Velasquez S.L."/>
            <person name="Kruys A."/>
            <person name="Hutchinson M.I."/>
            <person name="Powell A.J."/>
            <person name="Barry K."/>
            <person name="Miller A.N."/>
            <person name="Grigoriev I.V."/>
            <person name="Debuchy R."/>
            <person name="Gladieux P."/>
            <person name="Hiltunen Thoren M."/>
            <person name="Johannesson H."/>
        </authorList>
    </citation>
    <scope>NUCLEOTIDE SEQUENCE</scope>
    <source>
        <strain evidence="3">CBS 532.94</strain>
    </source>
</reference>
<keyword evidence="4" id="KW-1185">Reference proteome</keyword>
<feature type="region of interest" description="Disordered" evidence="1">
    <location>
        <begin position="89"/>
        <end position="114"/>
    </location>
</feature>
<dbReference type="PANTHER" id="PTHR42791:SF2">
    <property type="entry name" value="N-ACETYLTRANSFERASE DOMAIN-CONTAINING PROTEIN"/>
    <property type="match status" value="1"/>
</dbReference>
<dbReference type="PROSITE" id="PS51186">
    <property type="entry name" value="GNAT"/>
    <property type="match status" value="1"/>
</dbReference>
<sequence length="250" mass="27676">MMLRLATEADLEAMTSVLVWASPLDPVYPYRFPDRDLYPDEFAALCRRKCAEYLETSTVVVCEMPVGPYRSETQVVAFSAWDMPSAAQPERSRRASALEPTSPTSPTFPSSPTTIGNLTRQSAFRAALAHHKSTLFDSRYRPQGGHVFLKILVCHPSYQRRGAGTALTSWGIEQARRLGVHTTVFASPMGLRLYKKLGFREVGTFRVQSEGDREYLEIPALALRPGYVGGMREAAWFGGGGVPHLESVCA</sequence>
<evidence type="ECO:0000313" key="3">
    <source>
        <dbReference type="EMBL" id="KAK4238379.1"/>
    </source>
</evidence>
<dbReference type="InterPro" id="IPR052523">
    <property type="entry name" value="Trichothecene_AcTrans"/>
</dbReference>
<feature type="compositionally biased region" description="Low complexity" evidence="1">
    <location>
        <begin position="100"/>
        <end position="114"/>
    </location>
</feature>
<dbReference type="GO" id="GO:0016747">
    <property type="term" value="F:acyltransferase activity, transferring groups other than amino-acyl groups"/>
    <property type="evidence" value="ECO:0007669"/>
    <property type="project" value="InterPro"/>
</dbReference>